<feature type="region of interest" description="Disordered" evidence="6">
    <location>
        <begin position="143"/>
        <end position="163"/>
    </location>
</feature>
<evidence type="ECO:0000256" key="6">
    <source>
        <dbReference type="SAM" id="MobiDB-lite"/>
    </source>
</evidence>
<dbReference type="InterPro" id="IPR025944">
    <property type="entry name" value="Sigma_54_int_dom_CS"/>
</dbReference>
<dbReference type="SUPFAM" id="SSF55785">
    <property type="entry name" value="PYP-like sensor domain (PAS domain)"/>
    <property type="match status" value="1"/>
</dbReference>
<evidence type="ECO:0000256" key="2">
    <source>
        <dbReference type="ARBA" id="ARBA00022840"/>
    </source>
</evidence>
<dbReference type="Proteomes" id="UP000239549">
    <property type="component" value="Unassembled WGS sequence"/>
</dbReference>
<dbReference type="Pfam" id="PF02954">
    <property type="entry name" value="HTH_8"/>
    <property type="match status" value="1"/>
</dbReference>
<dbReference type="Pfam" id="PF00158">
    <property type="entry name" value="Sigma54_activat"/>
    <property type="match status" value="1"/>
</dbReference>
<dbReference type="InterPro" id="IPR035965">
    <property type="entry name" value="PAS-like_dom_sf"/>
</dbReference>
<dbReference type="Gene3D" id="1.10.10.60">
    <property type="entry name" value="Homeodomain-like"/>
    <property type="match status" value="1"/>
</dbReference>
<dbReference type="SMART" id="SM00382">
    <property type="entry name" value="AAA"/>
    <property type="match status" value="1"/>
</dbReference>
<evidence type="ECO:0000313" key="8">
    <source>
        <dbReference type="EMBL" id="GBF34093.1"/>
    </source>
</evidence>
<evidence type="ECO:0000256" key="3">
    <source>
        <dbReference type="ARBA" id="ARBA00023015"/>
    </source>
</evidence>
<evidence type="ECO:0000259" key="7">
    <source>
        <dbReference type="PROSITE" id="PS50045"/>
    </source>
</evidence>
<name>A0A2L2XEF9_9FIRM</name>
<dbReference type="PROSITE" id="PS50045">
    <property type="entry name" value="SIGMA54_INTERACT_4"/>
    <property type="match status" value="1"/>
</dbReference>
<keyword evidence="2" id="KW-0067">ATP-binding</keyword>
<dbReference type="PANTHER" id="PTHR32071">
    <property type="entry name" value="TRANSCRIPTIONAL REGULATORY PROTEIN"/>
    <property type="match status" value="1"/>
</dbReference>
<dbReference type="PANTHER" id="PTHR32071:SF57">
    <property type="entry name" value="C4-DICARBOXYLATE TRANSPORT TRANSCRIPTIONAL REGULATORY PROTEIN DCTD"/>
    <property type="match status" value="1"/>
</dbReference>
<dbReference type="InterPro" id="IPR025943">
    <property type="entry name" value="Sigma_54_int_dom_ATP-bd_2"/>
</dbReference>
<evidence type="ECO:0000313" key="9">
    <source>
        <dbReference type="Proteomes" id="UP000239549"/>
    </source>
</evidence>
<sequence length="499" mass="55090">MLKYSKKSKNKPGGDVLLHSEKEHNYGNAPRREVFTAERLMQTIFSNNHEALLVVTRDGVISQISASLAQSMNRQPSQLIGLPLSDLNGFDFLKRLESVLDTGSQDIGQIELLAGRSILVDYIPIMEGESVSGALAKVTFYSPDGSHEKEEGTSPRGKKKARQAGPGILYTVDSITGSSPQMLDLKETLLKISPRISNVLISGESGTGKELFAHAVHAASLRRSGPFIKINCAAIPENLLESEFFGYEDGAFTGGKKGGQLGKLELAHGGTVFLDEIGELPFSLQAKLLRFIQEKEIQKLGGREVSIADVRVVVATNVNLEHLVKYKKFREDLYYRLNVVNLTIPPLRERKEDIPELVDKFVDKFNKMFGFKVTGVAKDVMLALQKYSWPGNVRELENVIERSFNVMDGNKIMLQHLPSNVSCLPDKKTGLNKSDNASGSNFAAALMAGHSLEEIMDQTEKLIILQALMICQGNKARTSQLLNISRPGLYKKLIKYGLV</sequence>
<dbReference type="InterPro" id="IPR027417">
    <property type="entry name" value="P-loop_NTPase"/>
</dbReference>
<dbReference type="SUPFAM" id="SSF52540">
    <property type="entry name" value="P-loop containing nucleoside triphosphate hydrolases"/>
    <property type="match status" value="1"/>
</dbReference>
<dbReference type="Gene3D" id="3.30.450.20">
    <property type="entry name" value="PAS domain"/>
    <property type="match status" value="1"/>
</dbReference>
<dbReference type="EMBL" id="BFAV01000126">
    <property type="protein sequence ID" value="GBF34093.1"/>
    <property type="molecule type" value="Genomic_DNA"/>
</dbReference>
<dbReference type="InterPro" id="IPR009057">
    <property type="entry name" value="Homeodomain-like_sf"/>
</dbReference>
<dbReference type="InterPro" id="IPR000014">
    <property type="entry name" value="PAS"/>
</dbReference>
<feature type="region of interest" description="Disordered" evidence="6">
    <location>
        <begin position="1"/>
        <end position="23"/>
    </location>
</feature>
<dbReference type="GO" id="GO:0005524">
    <property type="term" value="F:ATP binding"/>
    <property type="evidence" value="ECO:0007669"/>
    <property type="project" value="UniProtKB-KW"/>
</dbReference>
<organism evidence="8 9">
    <name type="scientific">Desulfocucumis palustris</name>
    <dbReference type="NCBI Taxonomy" id="1898651"/>
    <lineage>
        <taxon>Bacteria</taxon>
        <taxon>Bacillati</taxon>
        <taxon>Bacillota</taxon>
        <taxon>Clostridia</taxon>
        <taxon>Eubacteriales</taxon>
        <taxon>Desulfocucumaceae</taxon>
        <taxon>Desulfocucumis</taxon>
    </lineage>
</organism>
<keyword evidence="3" id="KW-0805">Transcription regulation</keyword>
<reference evidence="9" key="1">
    <citation type="submission" date="2018-02" db="EMBL/GenBank/DDBJ databases">
        <title>Genome sequence of Desulfocucumis palustris strain NAW-5.</title>
        <authorList>
            <person name="Watanabe M."/>
            <person name="Kojima H."/>
            <person name="Fukui M."/>
        </authorList>
    </citation>
    <scope>NUCLEOTIDE SEQUENCE [LARGE SCALE GENOMIC DNA]</scope>
    <source>
        <strain evidence="9">NAW-5</strain>
    </source>
</reference>
<keyword evidence="5" id="KW-0804">Transcription</keyword>
<dbReference type="Pfam" id="PF25601">
    <property type="entry name" value="AAA_lid_14"/>
    <property type="match status" value="1"/>
</dbReference>
<dbReference type="Gene3D" id="1.10.8.60">
    <property type="match status" value="1"/>
</dbReference>
<proteinExistence type="predicted"/>
<protein>
    <submittedName>
        <fullName evidence="8">Zinc sigma-54-dependent two-component system</fullName>
    </submittedName>
</protein>
<keyword evidence="4" id="KW-0238">DNA-binding</keyword>
<dbReference type="InterPro" id="IPR002197">
    <property type="entry name" value="HTH_Fis"/>
</dbReference>
<dbReference type="SUPFAM" id="SSF46689">
    <property type="entry name" value="Homeodomain-like"/>
    <property type="match status" value="1"/>
</dbReference>
<dbReference type="FunFam" id="3.40.50.300:FF:000006">
    <property type="entry name" value="DNA-binding transcriptional regulator NtrC"/>
    <property type="match status" value="1"/>
</dbReference>
<evidence type="ECO:0000256" key="1">
    <source>
        <dbReference type="ARBA" id="ARBA00022741"/>
    </source>
</evidence>
<dbReference type="InterPro" id="IPR025662">
    <property type="entry name" value="Sigma_54_int_dom_ATP-bd_1"/>
</dbReference>
<feature type="compositionally biased region" description="Basic residues" evidence="6">
    <location>
        <begin position="1"/>
        <end position="10"/>
    </location>
</feature>
<dbReference type="GO" id="GO:0006355">
    <property type="term" value="P:regulation of DNA-templated transcription"/>
    <property type="evidence" value="ECO:0007669"/>
    <property type="project" value="InterPro"/>
</dbReference>
<accession>A0A2L2XEF9</accession>
<dbReference type="InterPro" id="IPR003593">
    <property type="entry name" value="AAA+_ATPase"/>
</dbReference>
<evidence type="ECO:0000256" key="4">
    <source>
        <dbReference type="ARBA" id="ARBA00023125"/>
    </source>
</evidence>
<evidence type="ECO:0000256" key="5">
    <source>
        <dbReference type="ARBA" id="ARBA00023163"/>
    </source>
</evidence>
<gene>
    <name evidence="8" type="ORF">DCCM_3205</name>
</gene>
<dbReference type="SMART" id="SM00091">
    <property type="entry name" value="PAS"/>
    <property type="match status" value="1"/>
</dbReference>
<dbReference type="Gene3D" id="3.40.50.300">
    <property type="entry name" value="P-loop containing nucleotide triphosphate hydrolases"/>
    <property type="match status" value="1"/>
</dbReference>
<dbReference type="AlphaFoldDB" id="A0A2L2XEF9"/>
<dbReference type="PROSITE" id="PS00675">
    <property type="entry name" value="SIGMA54_INTERACT_1"/>
    <property type="match status" value="1"/>
</dbReference>
<dbReference type="InterPro" id="IPR058031">
    <property type="entry name" value="AAA_lid_NorR"/>
</dbReference>
<feature type="domain" description="Sigma-54 factor interaction" evidence="7">
    <location>
        <begin position="175"/>
        <end position="405"/>
    </location>
</feature>
<dbReference type="InterPro" id="IPR002078">
    <property type="entry name" value="Sigma_54_int"/>
</dbReference>
<keyword evidence="9" id="KW-1185">Reference proteome</keyword>
<dbReference type="CDD" id="cd00009">
    <property type="entry name" value="AAA"/>
    <property type="match status" value="1"/>
</dbReference>
<dbReference type="PROSITE" id="PS00688">
    <property type="entry name" value="SIGMA54_INTERACT_3"/>
    <property type="match status" value="1"/>
</dbReference>
<dbReference type="GO" id="GO:0043565">
    <property type="term" value="F:sequence-specific DNA binding"/>
    <property type="evidence" value="ECO:0007669"/>
    <property type="project" value="InterPro"/>
</dbReference>
<dbReference type="PROSITE" id="PS00676">
    <property type="entry name" value="SIGMA54_INTERACT_2"/>
    <property type="match status" value="1"/>
</dbReference>
<keyword evidence="1" id="KW-0547">Nucleotide-binding</keyword>
<comment type="caution">
    <text evidence="8">The sequence shown here is derived from an EMBL/GenBank/DDBJ whole genome shotgun (WGS) entry which is preliminary data.</text>
</comment>